<accession>A0A3M0A949</accession>
<evidence type="ECO:0000313" key="2">
    <source>
        <dbReference type="EMBL" id="RMA80029.1"/>
    </source>
</evidence>
<reference evidence="2 3" key="1">
    <citation type="submission" date="2018-10" db="EMBL/GenBank/DDBJ databases">
        <title>Genomic Encyclopedia of Type Strains, Phase IV (KMG-IV): sequencing the most valuable type-strain genomes for metagenomic binning, comparative biology and taxonomic classification.</title>
        <authorList>
            <person name="Goeker M."/>
        </authorList>
    </citation>
    <scope>NUCLEOTIDE SEQUENCE [LARGE SCALE GENOMIC DNA]</scope>
    <source>
        <strain evidence="2 3">DSM 25080</strain>
    </source>
</reference>
<dbReference type="PANTHER" id="PTHR35535:SF1">
    <property type="entry name" value="HEAT SHOCK PROTEIN HSLJ"/>
    <property type="match status" value="1"/>
</dbReference>
<dbReference type="AlphaFoldDB" id="A0A3M0A949"/>
<dbReference type="InterPro" id="IPR005184">
    <property type="entry name" value="DUF306_Meta_HslJ"/>
</dbReference>
<name>A0A3M0A949_9GAMM</name>
<dbReference type="PANTHER" id="PTHR35535">
    <property type="entry name" value="HEAT SHOCK PROTEIN HSLJ"/>
    <property type="match status" value="1"/>
</dbReference>
<dbReference type="Proteomes" id="UP000267187">
    <property type="component" value="Unassembled WGS sequence"/>
</dbReference>
<keyword evidence="3" id="KW-1185">Reference proteome</keyword>
<dbReference type="InterPro" id="IPR038670">
    <property type="entry name" value="HslJ-like_sf"/>
</dbReference>
<evidence type="ECO:0000259" key="1">
    <source>
        <dbReference type="Pfam" id="PF03724"/>
    </source>
</evidence>
<proteinExistence type="predicted"/>
<dbReference type="PROSITE" id="PS51257">
    <property type="entry name" value="PROKAR_LIPOPROTEIN"/>
    <property type="match status" value="1"/>
</dbReference>
<dbReference type="EMBL" id="REFJ01000003">
    <property type="protein sequence ID" value="RMA80029.1"/>
    <property type="molecule type" value="Genomic_DNA"/>
</dbReference>
<dbReference type="InterPro" id="IPR053147">
    <property type="entry name" value="Hsp_HslJ-like"/>
</dbReference>
<comment type="caution">
    <text evidence="2">The sequence shown here is derived from an EMBL/GenBank/DDBJ whole genome shotgun (WGS) entry which is preliminary data.</text>
</comment>
<dbReference type="Gene3D" id="2.40.128.270">
    <property type="match status" value="1"/>
</dbReference>
<dbReference type="Pfam" id="PF03724">
    <property type="entry name" value="META"/>
    <property type="match status" value="1"/>
</dbReference>
<dbReference type="RefSeq" id="WP_121876717.1">
    <property type="nucleotide sequence ID" value="NZ_REFJ01000003.1"/>
</dbReference>
<dbReference type="OrthoDB" id="5348860at2"/>
<sequence length="133" mass="14279">MKRILILIATLVLVACIPAKSIVFDQYGEWQVIAINGNSWQGSHPPTITFSGNSISGSGGCNRYQATLESYGSTFEVGPTASTKMACPGNADALENSFFGVLAMVNEARMDGERLILENTREKVSMVLVSTSQ</sequence>
<protein>
    <submittedName>
        <fullName evidence="2">Heat shock protein HslJ</fullName>
    </submittedName>
</protein>
<gene>
    <name evidence="2" type="ORF">DFR27_1385</name>
</gene>
<keyword evidence="2" id="KW-0346">Stress response</keyword>
<organism evidence="2 3">
    <name type="scientific">Umboniibacter marinipuniceus</name>
    <dbReference type="NCBI Taxonomy" id="569599"/>
    <lineage>
        <taxon>Bacteria</taxon>
        <taxon>Pseudomonadati</taxon>
        <taxon>Pseudomonadota</taxon>
        <taxon>Gammaproteobacteria</taxon>
        <taxon>Cellvibrionales</taxon>
        <taxon>Cellvibrionaceae</taxon>
        <taxon>Umboniibacter</taxon>
    </lineage>
</organism>
<evidence type="ECO:0000313" key="3">
    <source>
        <dbReference type="Proteomes" id="UP000267187"/>
    </source>
</evidence>
<feature type="domain" description="DUF306" evidence="1">
    <location>
        <begin position="28"/>
        <end position="127"/>
    </location>
</feature>